<dbReference type="AlphaFoldDB" id="A0AAV5JPT0"/>
<reference evidence="1 2" key="1">
    <citation type="journal article" date="2021" name="Commun. Biol.">
        <title>The genome of Shorea leprosula (Dipterocarpaceae) highlights the ecological relevance of drought in aseasonal tropical rainforests.</title>
        <authorList>
            <person name="Ng K.K.S."/>
            <person name="Kobayashi M.J."/>
            <person name="Fawcett J.A."/>
            <person name="Hatakeyama M."/>
            <person name="Paape T."/>
            <person name="Ng C.H."/>
            <person name="Ang C.C."/>
            <person name="Tnah L.H."/>
            <person name="Lee C.T."/>
            <person name="Nishiyama T."/>
            <person name="Sese J."/>
            <person name="O'Brien M.J."/>
            <person name="Copetti D."/>
            <person name="Mohd Noor M.I."/>
            <person name="Ong R.C."/>
            <person name="Putra M."/>
            <person name="Sireger I.Z."/>
            <person name="Indrioko S."/>
            <person name="Kosugi Y."/>
            <person name="Izuno A."/>
            <person name="Isagi Y."/>
            <person name="Lee S.L."/>
            <person name="Shimizu K.K."/>
        </authorList>
    </citation>
    <scope>NUCLEOTIDE SEQUENCE [LARGE SCALE GENOMIC DNA]</scope>
    <source>
        <strain evidence="1">214</strain>
    </source>
</reference>
<gene>
    <name evidence="1" type="ORF">SLEP1_g24361</name>
</gene>
<dbReference type="EMBL" id="BPVZ01000038">
    <property type="protein sequence ID" value="GKV13338.1"/>
    <property type="molecule type" value="Genomic_DNA"/>
</dbReference>
<evidence type="ECO:0008006" key="3">
    <source>
        <dbReference type="Google" id="ProtNLM"/>
    </source>
</evidence>
<keyword evidence="2" id="KW-1185">Reference proteome</keyword>
<sequence length="37" mass="3869">MFSAVSFFSKLPPASLPPAAPVLAGKFWFSIVLSVSA</sequence>
<evidence type="ECO:0000313" key="1">
    <source>
        <dbReference type="EMBL" id="GKV13338.1"/>
    </source>
</evidence>
<accession>A0AAV5JPT0</accession>
<protein>
    <recommendedName>
        <fullName evidence="3">ATP synthase F0 subunit 8</fullName>
    </recommendedName>
</protein>
<organism evidence="1 2">
    <name type="scientific">Rubroshorea leprosula</name>
    <dbReference type="NCBI Taxonomy" id="152421"/>
    <lineage>
        <taxon>Eukaryota</taxon>
        <taxon>Viridiplantae</taxon>
        <taxon>Streptophyta</taxon>
        <taxon>Embryophyta</taxon>
        <taxon>Tracheophyta</taxon>
        <taxon>Spermatophyta</taxon>
        <taxon>Magnoliopsida</taxon>
        <taxon>eudicotyledons</taxon>
        <taxon>Gunneridae</taxon>
        <taxon>Pentapetalae</taxon>
        <taxon>rosids</taxon>
        <taxon>malvids</taxon>
        <taxon>Malvales</taxon>
        <taxon>Dipterocarpaceae</taxon>
        <taxon>Rubroshorea</taxon>
    </lineage>
</organism>
<evidence type="ECO:0000313" key="2">
    <source>
        <dbReference type="Proteomes" id="UP001054252"/>
    </source>
</evidence>
<proteinExistence type="predicted"/>
<dbReference type="Proteomes" id="UP001054252">
    <property type="component" value="Unassembled WGS sequence"/>
</dbReference>
<name>A0AAV5JPT0_9ROSI</name>
<comment type="caution">
    <text evidence="1">The sequence shown here is derived from an EMBL/GenBank/DDBJ whole genome shotgun (WGS) entry which is preliminary data.</text>
</comment>